<organism evidence="3 4">
    <name type="scientific">Panacibacter ginsenosidivorans</name>
    <dbReference type="NCBI Taxonomy" id="1813871"/>
    <lineage>
        <taxon>Bacteria</taxon>
        <taxon>Pseudomonadati</taxon>
        <taxon>Bacteroidota</taxon>
        <taxon>Chitinophagia</taxon>
        <taxon>Chitinophagales</taxon>
        <taxon>Chitinophagaceae</taxon>
        <taxon>Panacibacter</taxon>
    </lineage>
</organism>
<evidence type="ECO:0000259" key="2">
    <source>
        <dbReference type="Pfam" id="PF13568"/>
    </source>
</evidence>
<proteinExistence type="predicted"/>
<dbReference type="SUPFAM" id="SSF56925">
    <property type="entry name" value="OMPA-like"/>
    <property type="match status" value="1"/>
</dbReference>
<accession>A0A5B8V942</accession>
<evidence type="ECO:0000313" key="3">
    <source>
        <dbReference type="EMBL" id="QEC67749.1"/>
    </source>
</evidence>
<feature type="domain" description="Outer membrane protein beta-barrel" evidence="2">
    <location>
        <begin position="33"/>
        <end position="222"/>
    </location>
</feature>
<protein>
    <submittedName>
        <fullName evidence="3">PorT family protein</fullName>
    </submittedName>
</protein>
<dbReference type="InterPro" id="IPR025665">
    <property type="entry name" value="Beta-barrel_OMP_2"/>
</dbReference>
<feature type="chain" id="PRO_5023103205" evidence="1">
    <location>
        <begin position="29"/>
        <end position="247"/>
    </location>
</feature>
<keyword evidence="4" id="KW-1185">Reference proteome</keyword>
<sequence>MFQKLKLMKKKALSLLMIGVVISGALIAQQTEPKVNPGGIYIKGGYNAANISVNKDGSTNDAKTLSTFHIGAIADIPLAPVLSFQTGLLLTGKGAKSTFYADASDHSDNYVKSTFNPLYLELPANLVVKFPLGSDVRLYAGAGPYAAMGIGGNSKTESSLLGVKSSTSEAIKFNNDNPLTDQQEGARYDRLKRFDVGINALAGMEISRFALGVNYGWGLTKINSTQTNNSTDNNKYRTFSVGIGVRL</sequence>
<name>A0A5B8V942_9BACT</name>
<evidence type="ECO:0000256" key="1">
    <source>
        <dbReference type="SAM" id="SignalP"/>
    </source>
</evidence>
<evidence type="ECO:0000313" key="4">
    <source>
        <dbReference type="Proteomes" id="UP000321533"/>
    </source>
</evidence>
<dbReference type="InterPro" id="IPR011250">
    <property type="entry name" value="OMP/PagP_B-barrel"/>
</dbReference>
<reference evidence="3 4" key="1">
    <citation type="journal article" date="2016" name="Int. J. Syst. Evol. Microbiol.">
        <title>Panacibacter ginsenosidivorans gen. nov., sp. nov., with ginsenoside converting activity isolated from soil of a ginseng field.</title>
        <authorList>
            <person name="Siddiqi M.Z."/>
            <person name="Muhammad Shafi S."/>
            <person name="Choi K.D."/>
            <person name="Im W.T."/>
        </authorList>
    </citation>
    <scope>NUCLEOTIDE SEQUENCE [LARGE SCALE GENOMIC DNA]</scope>
    <source>
        <strain evidence="3 4">Gsoil1550</strain>
    </source>
</reference>
<dbReference type="EMBL" id="CP042435">
    <property type="protein sequence ID" value="QEC67749.1"/>
    <property type="molecule type" value="Genomic_DNA"/>
</dbReference>
<dbReference type="AlphaFoldDB" id="A0A5B8V942"/>
<feature type="signal peptide" evidence="1">
    <location>
        <begin position="1"/>
        <end position="28"/>
    </location>
</feature>
<dbReference type="Pfam" id="PF13568">
    <property type="entry name" value="OMP_b-brl_2"/>
    <property type="match status" value="1"/>
</dbReference>
<keyword evidence="1" id="KW-0732">Signal</keyword>
<dbReference type="Proteomes" id="UP000321533">
    <property type="component" value="Chromosome"/>
</dbReference>
<dbReference type="KEGG" id="pgin:FRZ67_10745"/>
<gene>
    <name evidence="3" type="ORF">FRZ67_10745</name>
</gene>